<dbReference type="SUPFAM" id="SSF49299">
    <property type="entry name" value="PKD domain"/>
    <property type="match status" value="1"/>
</dbReference>
<evidence type="ECO:0000313" key="2">
    <source>
        <dbReference type="EMBL" id="TWF42492.1"/>
    </source>
</evidence>
<proteinExistence type="predicted"/>
<dbReference type="OrthoDB" id="599464at2"/>
<organism evidence="2 3">
    <name type="scientific">Chitinophaga polysaccharea</name>
    <dbReference type="NCBI Taxonomy" id="1293035"/>
    <lineage>
        <taxon>Bacteria</taxon>
        <taxon>Pseudomonadati</taxon>
        <taxon>Bacteroidota</taxon>
        <taxon>Chitinophagia</taxon>
        <taxon>Chitinophagales</taxon>
        <taxon>Chitinophagaceae</taxon>
        <taxon>Chitinophaga</taxon>
    </lineage>
</organism>
<gene>
    <name evidence="2" type="ORF">FHW36_102248</name>
</gene>
<dbReference type="Pfam" id="PF13585">
    <property type="entry name" value="CHU_C"/>
    <property type="match status" value="1"/>
</dbReference>
<sequence length="5800" mass="616945">MKQLLTFLYLLTGLIFLGKGAEAQTEPATGTPFMNLPDTTCWKSFASMNAFYWKSARVPDSATWTITPGGASITVLYSSDNTNKLVRQKPDPTYKRNALTIKFNDIGQYTISVALWYNGVKSIVTKKIYSKDCSILPCQGKNTGLGDFKEDFGNFQNGATTSKSSSYVTGYVYNPIPLVSPYTMNDNSYTVFWNTQVRSEWVYMTDHTGSTVDSVGGMLIANSSYDARSFFARDNVPVCPGSLYNFSAWFLNVNGIKVFNENSCSTGNWDGYHYAGVSFLIINTKGGAPSSTWDTLARFKTFDVSMNLSGPQWQMYGGGFKTPGGVTSVRLEIVNDRPGGCGNDIAVDDISFAYCSPYIYSYIDGKLGLRADSLCDGAPVTMKASYSPNGWQPDGTYDATKDYFKNPQYQWFWSNDGVAWDTLHDGSGITGTMTSSVVFAPGALKGDPNQIVTKYYRVNILEKGNLGNCAAPSEYTKITILPKPKVTVSSGRICIGDSVVMTANGGYSEYEWQVNPVVTGPIMTVYPTATTTYSAIGIADYGWDAVKMEQRQCRDTGSAQVIVDAQPVTKISGGPTTICKGSMVTLNVTNSGAPPDSLAWNWQVNGSPIGNPNDVSITQSPTAVGAYIYSVLLTNKTCKATDTFTVNIRSMPNADQPITYKQCNIPNFAITRKSLPNDQRGTWSVYKDTQNNTSGIGFSDPNAPDVTVTNVPVGDTVTLIWVITNNSMGACTDTSWVTLINTRPLTTSVAGNNQAQCNINVFQLNASKPGPGETGKWTLGSGTTATMVTIDYDTAYNAKATIIAAAPQAVQLIWTISNGVCPNPTSSVIKLTLKNPPTVNIKANAVCNNVSSFTVSYSGLTDTLKSYEIVAAPARPMPNFTKVTGSWPGSSTSGTFNVPLPANTPAGSYDFILTGKIDTLHGCTVSVPFSLSVEKPSTNPTAVTASITSLCVKGDVTLTVVGGSLGMDSTKTPATWKWYTGACPGNPGSTRVYPTSANTDSSIVTFKNVTATTTYYVMAPSAGPCGNTACASVTVTVFAQPNKANAGADQSACERATAFQLNGNATGVAGVNGQWTTWNASAIITGPTLPNATVKVNIGDTATLFWTISNGPCVTTVDTVFITNFKKPVTANAGTDLSHCNDSIFTMAANKPTEYGAYGAWTIVGGKQTWISITDTTLNTTKVKVLAGHTAALVWTITNSTCAATTDTVLLTNYDKPATANAGGNQKHCNDSIFTMAANKPTEYGAYGAWTIVGGKQTWITITDTTLNTTKVKVLAGHTAALVWTITNGTCAATTDTVLLTNYDKPATANAGGNQQHCNDSIFTMAANKPTEYGAYGAWTIVGGKQSWITITDTTLNTTKVKVLAGHTAALVWTITNGTCAATTDTVLLTNYDKPATANAGGNQQHCNDSIFTMAANKPMEYGAYGAWTIVGGKQSWITITDTTLNTTKVKVLAGHTAALVWTITNGTCAATTDTVLLTNYDKPATANAGGNQKHCNDSIFTMTANKPTEYGAYGAWTIVGGKQTWISITDTTLNTTKVKVLAGHTATLVWTITNGTCAATTDTVLLTNYDVPAIANANIDQKHCNDSIFTMAANKPTEYGAYGAWTIVGGKQTWITITDTTLNTTKVKVLAGHTAALVWTITNGTCAATTDTVLLTNYDKPATANAGGNQKHCNDSIFTMAANKPTEYGAYGAWTIVGGKQSWITITDTTLNTTKVKVLAGHTAALVWTITNGTCAATTDTVLLTNYDKPATANAGGNQQHCNDSIFTMAANKPTEYGAYGAWTIVGGKQSWITITDTTLNTTKVKVLAGHTAALVWTITNGTCAATTDTVLLTNYDKPATANAGGNQQHCNDSIFTMTANKPTEYGAYGAWTIVGGKQSWITITDTTLNTTKVKVLAGHTAALVWTITNGTCAATTDTVLLTNYDKPATANAGGNQKHCNDSIFTMAANKPTEYGAYGAWTIVGGKQTWISITDTTLNTTKVKVLAGHTATLVWTITNGTCAATTDTVLLTNYDKPATANAGGNQQHCNDSIFTMAANKPTEYGAYGAWTIVGGKQTWITITDTTLNTTKVKVLAGHTAALVWTITNGTCAATTDTVLLTNYDKPATANAGGNQQHCNDSIFTMAANKPTEYGAYGAWTIMGGKQTWITITDTTLNTTKVKVLAGHTATLVWTITNGTCAATTDTVLLTNYDVPAVAKANVDQKHCNDSIFTMAANKPTEYGAKGTWSVIGKPSWVTVTDTTLNTTQVKVLAGHTATLVWTITNGTCAATTDTVLLTNYDVPAIAKANVDQKHCNDSIFTMAANKPTEYGAYGAWTIVGGKQTWITITDTTLNTTKVKVLAGHTATLVWTITNGTCTATTDTVLLTNYDIPAVAKANIDQKHCNDSIFTMAANKPTEYGAYGAWTIVGGKQTWISITDTTLNTTKVKVLAGHTATLVWTITNGTCAATTDTVLLTNYDVPAVAKANIDQKHCNDSIFTMAANKPTEYGAYGAWTIVGGKQTWITITDTTLNTTKVKVLAGHTAALVWTITNGTCAATTDTVLLTNYDVPAVAKANIDQKHCNDSIFTMAANKPTEYGAYGAWTIVGGKQTWITITDTTLNTTKVKVLAGHTATLVWTITNGTCAATTDTVLLTNYDVPAVAKANVDQKHCNDSIFTMAANKPTEYGAKGTWSVVGKPSWVTVTDTTLNNTQVKVLAGHTATLVWTITNGTCAATTDTVLLTNYDVPAIAKANVDQKHCNDSIFTMAANKPTEYGAYGAWTIVGGKQTWITITDTTLNTTKVKVLAGHTATLVWTITNGTCAATTDTVLLTNYDIPAVAKANIDQKHCNDSIFTMAANKPTEYGAKGTWSVVGKPSWVTITDTTLNTTKVKVLAGHTATLVWTITNGTCAATTDTVLLTNYDVPAVAKANIDQKHCNDSIFTMAANKPTEYGAYGAWTIVGGKQTWITITDTTLNTTKVKVLAGHTATLVWTITNGTCAATTDTVLLTNYDVPAVAKANIDQKHCNDSIFTMAANKPTEYGAYGAWTIVGGKQTWITITDTTLNTTKVKVLAGHTATLVWTITNGTCAATTDTVLLTNYDVPAVAKANVDQKHCNDSIFTMAANKPTEYGAKGTWSVVGKPSWVTVTDTTLNNTQVKVLAGHTATLVWTITNGTCAATTDTVLLTNYDVPAIAKANVDQKHCNDSIFTMAANKPTEYGAYGAWTIVGGKQTWITITDTTLNTTKVKVLAGHTATLVWTITNGTCTATTDTVLLTNYDIPAVAKANIDQKHCNDSIFTMAANKPTEYGAKGTWFVVGKPSWVTITDTTLNTTKVKVLAGHTATLVWTITNGTCAATTDTVLLTNYDVPAVAKANIDQKHCNDSIFTMAANKPTEYGAYGAWTIVGGKQTWITITDTTLSTTKVKVLAGHTATLVWTITNGTCAATTDTVLLTNYDVPAVAKANIDQKHCNDSIFTMAANKPTEYGAYGAWTIVGGKQTWITITDTTLNTTKVKVLAGHTATLVWTITNGTCAATTDTVLLTNYDVPAVAKANVDQKHCNDSIFTMAANKPTEYGAKGTWSVVGKPSWVTVTDTTLNNTQVKVLAGHTATLVWTITNGTCAATTDTVLLTNYDVPAIAKANVDQKHCNDSIFTMAANKPTEYGAYGAWTIVGGKQTWITITDTTLNTTKVKVLAGHTATLVWTITNGTCAATTDTVLLTNYDIPAVAKANIDQKHCNDSIFTMAANKPTEYGAKGTWSVVGKPSWVTITDTTLNTTKVKVLAGHTATLVWTITNGTCAATTDTVLLTNYDVPAVAKANIDQKHCNDSIFTMAANKPTEYGAYGAWTIVGGKQTWITITDTTLNTTKVKVLAGHTATLVWTITNGTCAATTDTVLLTNYDVPAVAKANIDQKHCNDSIFTMAANKPTEYGAKGTWSVVGKPSWVTITDTTLNTTKVKVLAGHTATLVWTITNGTCAATTDTVLLTNYDVPAVAKANVDQKHCNDSIFTMAANKPTEYGAKGTWSVIGKPSWVTVTDTTLNNTQVKVLAGHTATLVWTITNGTCAATTDTVLLTNYDIPAVAKANIDQQHCNDSIFTMAANKPTEYGAKGTWSVVGKPSWVTITDSTLNTTKVKVLAGHTATLVWTITNGTCAATTDTVLLTNYDVPAVAKAGIDQQHCNDSIFSMAANKPAEYGAKGTWSVIGKPSWVTITDTTLNTTKVKVLAGHTATLVWTITNGTCAATTDTVLLTNYDVPAVAKANIDQKHCNDSIFTMAANKPTEYGAKGAWTIVGGKQSWVIITDTTLNNTRVKVLAGHTAALVWTISNGTCAATTDTVLLTNYATANKANAGPDQMICNNTGDFIMQANTPGVPTAKGTWTDISRIPGRAIIKSPNSPTTAVTVPVGDTVILQWAIANGVCDTTFSRVTIINYKAAITANAGPDQEKCNTAADFIMKASQPGSSSATGTWTDISRIPGRATIKAPNDPLTAVTVPIGDTVILKWTVTNGTCTSTSSIVTLINYKKADDANAGPDQEMCNNTGDFKMAADPVSVPSAKGFWSIVKGNAVIKSINSPTSLVNINVGDTVTLRWTVTNGVCSATWDDVTLINYRMPVTANAGTNQEHCDDATFKMNASDPGVAGAKGTWVVTSNNASLIQISDINLRTATVTVPAGETAQLTWVVSNGVCAATSSSVTLINRKPILGNNITADQTVCITETPMAIRSNALSGGNGAYTYQWQQSTTGATGPFVNIPGATSDTYQPGTLAANTWYRRIVASGACINNISNAVKITVITINPIVTSTPPAITTECEKGKDYTTLFGTPVFSHAPYDDEKLTITYNDATVVTSPCLSTITRTWTATDRCGRSVSASQTITIQDTKAPVFTTPAPADTTVDCDKVPVKTDLKANDDCAGEIIIPVVEVRQDIPGNCTNNYLLIRTWTAKDACNTGVTLKQVITVKDMTAPVFDMAAPKDTIVDCDKIPAGFNLTAKDNCTPGVITVTPKDSIARDINNCNSNYLIYRKWTAFDQCGNASAVQQIIHVQDTTKPVFSMSAPKDTVVDCDKVPAWPAITASDNCTANVQVFTTSKTVKLPGTCAGNYQEIRYWTATDDCGNKSVMQQTITVQDTTKPVFTVKPPADTTVSCDNIPAPAIDVTVTDNCSTIGNGLTVSRRVTVETIPGACASNYRIIRTWIATDACGNTSTITQVVTVKDTTRPVIMPAPADVVIYCQDKIPAPPVLTATDNCDNSFPKNAIYSEDPYVADICNGYTIVRRWTIMDACGNKANDVTQRVIVKPCAKPQLEATLPSNCSDNGRIALHKVGDVYMPTYTLVAVTPANAVTGLPRTQNNNVFNLNGATSASFIITDGRTGCSSDTVTYNINYIQKPMVNLGSDTTICGGNSLVLDAGAANFAYKIQWSTGATTQRININQAGTYWVNVSNGECATTDTIHVGLIPTPLVSIPDTTICRGQSVKLDAYVDGASYLWSNGSTASSILVSTQEQFWVKVMKSACITIDTIKVSVNPPPDISLSRDTAICPDQSIMLTVNSNGGRIQWQTGETSNSIVVNKPGGYWVAVSRDNCVVRDTVNVRMKPALMMDLGPDRNICPGGTITLDGTNPDAISYLWNDGDPNPVKQITQAGKYKLAVMDKYCQRVFMDSVAVNITGLPTVNLGRDTVMCVGETLVLRAMGTGISGVRWDNGSSASSLSVTNGGTYTVTVFNDCGSATDDITVNFTQCEPKPTIPNAFSPNGDGRNDVFRPVVRGQMFEYELRIFNRWGELIFMTSDNHKGWDGKYKGVPVDVGTYVWWLTYKKVAGGNANVLKGEVTVVR</sequence>
<dbReference type="InterPro" id="IPR026341">
    <property type="entry name" value="T9SS_type_B"/>
</dbReference>
<keyword evidence="3" id="KW-1185">Reference proteome</keyword>
<dbReference type="Proteomes" id="UP000320811">
    <property type="component" value="Unassembled WGS sequence"/>
</dbReference>
<evidence type="ECO:0000313" key="3">
    <source>
        <dbReference type="Proteomes" id="UP000320811"/>
    </source>
</evidence>
<comment type="caution">
    <text evidence="2">The sequence shown here is derived from an EMBL/GenBank/DDBJ whole genome shotgun (WGS) entry which is preliminary data.</text>
</comment>
<evidence type="ECO:0000256" key="1">
    <source>
        <dbReference type="SAM" id="SignalP"/>
    </source>
</evidence>
<protein>
    <submittedName>
        <fullName evidence="2">Gliding motility-associated-like protein</fullName>
    </submittedName>
</protein>
<accession>A0A561PWK8</accession>
<dbReference type="EMBL" id="VIWO01000002">
    <property type="protein sequence ID" value="TWF42492.1"/>
    <property type="molecule type" value="Genomic_DNA"/>
</dbReference>
<reference evidence="2 3" key="1">
    <citation type="submission" date="2019-06" db="EMBL/GenBank/DDBJ databases">
        <title>Sorghum-associated microbial communities from plants grown in Nebraska, USA.</title>
        <authorList>
            <person name="Schachtman D."/>
        </authorList>
    </citation>
    <scope>NUCLEOTIDE SEQUENCE [LARGE SCALE GENOMIC DNA]</scope>
    <source>
        <strain evidence="2 3">1209</strain>
    </source>
</reference>
<keyword evidence="1" id="KW-0732">Signal</keyword>
<name>A0A561PWK8_9BACT</name>
<feature type="signal peptide" evidence="1">
    <location>
        <begin position="1"/>
        <end position="23"/>
    </location>
</feature>
<dbReference type="RefSeq" id="WP_145666138.1">
    <property type="nucleotide sequence ID" value="NZ_VIWO01000002.1"/>
</dbReference>
<dbReference type="InterPro" id="IPR035986">
    <property type="entry name" value="PKD_dom_sf"/>
</dbReference>
<feature type="chain" id="PRO_5022042610" evidence="1">
    <location>
        <begin position="24"/>
        <end position="5800"/>
    </location>
</feature>
<dbReference type="NCBIfam" id="TIGR04131">
    <property type="entry name" value="Bac_Flav_CTERM"/>
    <property type="match status" value="1"/>
</dbReference>